<accession>A0A2P7TWU2</accession>
<protein>
    <submittedName>
        <fullName evidence="2">Uncharacterized protein</fullName>
    </submittedName>
</protein>
<dbReference type="Proteomes" id="UP000241868">
    <property type="component" value="Unassembled WGS sequence"/>
</dbReference>
<comment type="caution">
    <text evidence="2">The sequence shown here is derived from an EMBL/GenBank/DDBJ whole genome shotgun (WGS) entry which is preliminary data.</text>
</comment>
<dbReference type="EMBL" id="PXYY01000175">
    <property type="protein sequence ID" value="PSJ79181.1"/>
    <property type="molecule type" value="Genomic_DNA"/>
</dbReference>
<evidence type="ECO:0000313" key="1">
    <source>
        <dbReference type="EMBL" id="PSJ79181.1"/>
    </source>
</evidence>
<dbReference type="OrthoDB" id="9926508at2"/>
<gene>
    <name evidence="2" type="ORF">C7N83_13775</name>
    <name evidence="1" type="ORF">C7N83_13820</name>
</gene>
<proteinExistence type="predicted"/>
<dbReference type="RefSeq" id="WP_106743281.1">
    <property type="nucleotide sequence ID" value="NZ_PXYY01000171.1"/>
</dbReference>
<dbReference type="EMBL" id="PXYY01000171">
    <property type="protein sequence ID" value="PSJ79190.1"/>
    <property type="molecule type" value="Genomic_DNA"/>
</dbReference>
<name>A0A2P7TWU2_9NEIS</name>
<reference evidence="2 3" key="1">
    <citation type="submission" date="2018-03" db="EMBL/GenBank/DDBJ databases">
        <title>Neisseria weixii sp. nov., isolated from the intestinal contents of Tibetan Plateau pika (Ochotona curzoniae) in Yushu, Qinghai Province, China.</title>
        <authorList>
            <person name="Gui Z."/>
        </authorList>
    </citation>
    <scope>NUCLEOTIDE SEQUENCE [LARGE SCALE GENOMIC DNA]</scope>
    <source>
        <strain evidence="2 3">ATCC 51483</strain>
    </source>
</reference>
<keyword evidence="3" id="KW-1185">Reference proteome</keyword>
<dbReference type="AlphaFoldDB" id="A0A2P7TWU2"/>
<evidence type="ECO:0000313" key="3">
    <source>
        <dbReference type="Proteomes" id="UP000241868"/>
    </source>
</evidence>
<sequence>MKTIYVEIGYADGKAAVANYSKGKLVVWRKGTDGIFSELPPRPAKSMKDAMKQVGRIYCKDKVIC</sequence>
<evidence type="ECO:0000313" key="2">
    <source>
        <dbReference type="EMBL" id="PSJ79190.1"/>
    </source>
</evidence>
<organism evidence="2 3">
    <name type="scientific">Neisseria iguanae</name>
    <dbReference type="NCBI Taxonomy" id="90242"/>
    <lineage>
        <taxon>Bacteria</taxon>
        <taxon>Pseudomonadati</taxon>
        <taxon>Pseudomonadota</taxon>
        <taxon>Betaproteobacteria</taxon>
        <taxon>Neisseriales</taxon>
        <taxon>Neisseriaceae</taxon>
        <taxon>Neisseria</taxon>
    </lineage>
</organism>